<dbReference type="InterPro" id="IPR051483">
    <property type="entry name" value="MAP7_domain-containing"/>
</dbReference>
<dbReference type="PANTHER" id="PTHR15073">
    <property type="entry name" value="MICROTUBULE-ASSOCIATED PROTEIN"/>
    <property type="match status" value="1"/>
</dbReference>
<dbReference type="PANTHER" id="PTHR15073:SF4">
    <property type="entry name" value="ENSCONSIN"/>
    <property type="match status" value="1"/>
</dbReference>
<feature type="compositionally biased region" description="Basic and acidic residues" evidence="3">
    <location>
        <begin position="9"/>
        <end position="21"/>
    </location>
</feature>
<comment type="similarity">
    <text evidence="1">Belongs to the MAP7 family.</text>
</comment>
<proteinExistence type="inferred from homology"/>
<feature type="compositionally biased region" description="Polar residues" evidence="3">
    <location>
        <begin position="43"/>
        <end position="54"/>
    </location>
</feature>
<evidence type="ECO:0000256" key="1">
    <source>
        <dbReference type="ARBA" id="ARBA00007525"/>
    </source>
</evidence>
<dbReference type="EMBL" id="JARO02006072">
    <property type="protein sequence ID" value="KPP65776.1"/>
    <property type="molecule type" value="Genomic_DNA"/>
</dbReference>
<accession>A0A0P7YG53</accession>
<gene>
    <name evidence="4" type="ORF">Z043_115782</name>
</gene>
<dbReference type="GO" id="GO:0015630">
    <property type="term" value="C:microtubule cytoskeleton"/>
    <property type="evidence" value="ECO:0007669"/>
    <property type="project" value="TreeGrafter"/>
</dbReference>
<dbReference type="Proteomes" id="UP000034805">
    <property type="component" value="Unassembled WGS sequence"/>
</dbReference>
<evidence type="ECO:0000313" key="4">
    <source>
        <dbReference type="EMBL" id="KPP65776.1"/>
    </source>
</evidence>
<evidence type="ECO:0008006" key="6">
    <source>
        <dbReference type="Google" id="ProtNLM"/>
    </source>
</evidence>
<dbReference type="AlphaFoldDB" id="A0A0P7YG53"/>
<keyword evidence="2" id="KW-0175">Coiled coil</keyword>
<evidence type="ECO:0000313" key="5">
    <source>
        <dbReference type="Proteomes" id="UP000034805"/>
    </source>
</evidence>
<organism evidence="4 5">
    <name type="scientific">Scleropages formosus</name>
    <name type="common">Asian bonytongue</name>
    <name type="synonym">Osteoglossum formosum</name>
    <dbReference type="NCBI Taxonomy" id="113540"/>
    <lineage>
        <taxon>Eukaryota</taxon>
        <taxon>Metazoa</taxon>
        <taxon>Chordata</taxon>
        <taxon>Craniata</taxon>
        <taxon>Vertebrata</taxon>
        <taxon>Euteleostomi</taxon>
        <taxon>Actinopterygii</taxon>
        <taxon>Neopterygii</taxon>
        <taxon>Teleostei</taxon>
        <taxon>Osteoglossocephala</taxon>
        <taxon>Osteoglossomorpha</taxon>
        <taxon>Osteoglossiformes</taxon>
        <taxon>Osteoglossidae</taxon>
        <taxon>Scleropages</taxon>
    </lineage>
</organism>
<sequence>MRRLLSSVSREDGVPGKERRTCPPIRVARTRSIPLTERGLSPRANSHPSGTHSQPRPEEKKTPSRPTSSGPGQNPGASSGSKPALRESAWLEREQRARLFYEKQLEERRRKLEEQRSREEKRRAAVEEKRRLKLEEEKARHEAVIRRTLERSQKPKQKPNRWSWGGGLHGNAVHTSGKVAELLTPLCLRGPISDCETNRPRSLPPKRRDCF</sequence>
<feature type="region of interest" description="Disordered" evidence="3">
    <location>
        <begin position="110"/>
        <end position="129"/>
    </location>
</feature>
<protein>
    <recommendedName>
        <fullName evidence="6">Ensconsin</fullName>
    </recommendedName>
</protein>
<dbReference type="GO" id="GO:0000226">
    <property type="term" value="P:microtubule cytoskeleton organization"/>
    <property type="evidence" value="ECO:0007669"/>
    <property type="project" value="TreeGrafter"/>
</dbReference>
<feature type="compositionally biased region" description="Polar residues" evidence="3">
    <location>
        <begin position="64"/>
        <end position="81"/>
    </location>
</feature>
<reference evidence="4 5" key="1">
    <citation type="submission" date="2015-08" db="EMBL/GenBank/DDBJ databases">
        <title>The genome of the Asian arowana (Scleropages formosus).</title>
        <authorList>
            <person name="Tan M.H."/>
            <person name="Gan H.M."/>
            <person name="Croft L.J."/>
            <person name="Austin C.M."/>
        </authorList>
    </citation>
    <scope>NUCLEOTIDE SEQUENCE [LARGE SCALE GENOMIC DNA]</scope>
    <source>
        <strain evidence="4">Aro1</strain>
    </source>
</reference>
<name>A0A0P7YG53_SCLFO</name>
<evidence type="ECO:0000256" key="2">
    <source>
        <dbReference type="ARBA" id="ARBA00023054"/>
    </source>
</evidence>
<evidence type="ECO:0000256" key="3">
    <source>
        <dbReference type="SAM" id="MobiDB-lite"/>
    </source>
</evidence>
<comment type="caution">
    <text evidence="4">The sequence shown here is derived from an EMBL/GenBank/DDBJ whole genome shotgun (WGS) entry which is preliminary data.</text>
</comment>
<feature type="region of interest" description="Disordered" evidence="3">
    <location>
        <begin position="1"/>
        <end position="89"/>
    </location>
</feature>